<protein>
    <recommendedName>
        <fullName evidence="3">N-acetyltransferase domain-containing protein</fullName>
    </recommendedName>
</protein>
<proteinExistence type="predicted"/>
<dbReference type="AlphaFoldDB" id="A0A1P8EL39"/>
<evidence type="ECO:0000313" key="1">
    <source>
        <dbReference type="EMBL" id="APV36917.1"/>
    </source>
</evidence>
<organism evidence="1 2">
    <name type="scientific">Acinetobacter soli</name>
    <dbReference type="NCBI Taxonomy" id="487316"/>
    <lineage>
        <taxon>Bacteria</taxon>
        <taxon>Pseudomonadati</taxon>
        <taxon>Pseudomonadota</taxon>
        <taxon>Gammaproteobacteria</taxon>
        <taxon>Moraxellales</taxon>
        <taxon>Moraxellaceae</taxon>
        <taxon>Acinetobacter</taxon>
    </lineage>
</organism>
<reference evidence="1 2" key="1">
    <citation type="submission" date="2016-08" db="EMBL/GenBank/DDBJ databases">
        <title>Complete genome sequence of Acinetobacter baylyi strain GFJ2.</title>
        <authorList>
            <person name="Tabata M."/>
            <person name="Kuboki S."/>
            <person name="Gibu N."/>
            <person name="Kinouchi Y."/>
            <person name="Vangnai A."/>
            <person name="Kasai D."/>
            <person name="Fukuda M."/>
        </authorList>
    </citation>
    <scope>NUCLEOTIDE SEQUENCE [LARGE SCALE GENOMIC DNA]</scope>
    <source>
        <strain evidence="1 2">GFJ2</strain>
    </source>
</reference>
<dbReference type="KEGG" id="asol:BEN76_13200"/>
<accession>A0A1P8EL39</accession>
<name>A0A1P8EL39_9GAMM</name>
<dbReference type="eggNOG" id="ENOG502ZC6J">
    <property type="taxonomic scope" value="Bacteria"/>
</dbReference>
<evidence type="ECO:0008006" key="3">
    <source>
        <dbReference type="Google" id="ProtNLM"/>
    </source>
</evidence>
<dbReference type="EMBL" id="CP016896">
    <property type="protein sequence ID" value="APV36917.1"/>
    <property type="molecule type" value="Genomic_DNA"/>
</dbReference>
<dbReference type="RefSeq" id="WP_076033275.1">
    <property type="nucleotide sequence ID" value="NZ_CP016896.1"/>
</dbReference>
<dbReference type="Proteomes" id="UP000185674">
    <property type="component" value="Chromosome"/>
</dbReference>
<sequence length="387" mass="44258">MNSAEQIVIKKPQGIEVRHVATSDDQELRKLVSLPMTTRGLTLSFQREPSYFKASQVIYTQIDSTVAQDHSTGCLVGCYNIGLRPCYVNGTVMPFRYGGDLRLSPQVRGKAVLKQMTPHFKTSLKNPDFCQMIIFDDNIAARRAIQSGRLGFQYFDEGLIETLTLTGFKHAQFPKTLLHAKQSIDLSKLKRCVATAAHIEQMNAFIQQMAAHYNFIPAYDFAQLLHNDPYFQGLTLDDFQLYFEQDRLVGMFGLWNQSGFKQSKVLDYSKKIQTFRPLYNVWAKLNGRIQLPKKGQSFKYHILHSLLCEPEQLALHDAMLRDAFKLSKQRGIDAITFTLSHKDPRQRLNAYYKGDVLVGMHGFLTFEQDPRAQFDAARIPFLEAGRI</sequence>
<evidence type="ECO:0000313" key="2">
    <source>
        <dbReference type="Proteomes" id="UP000185674"/>
    </source>
</evidence>
<gene>
    <name evidence="1" type="ORF">BEN76_13200</name>
</gene>
<dbReference type="STRING" id="487316.BEN76_13200"/>